<dbReference type="Gene3D" id="3.50.50.100">
    <property type="match status" value="2"/>
</dbReference>
<evidence type="ECO:0000313" key="11">
    <source>
        <dbReference type="Proteomes" id="UP000018680"/>
    </source>
</evidence>
<dbReference type="KEGG" id="slr:L21SP2_3472"/>
<dbReference type="STRING" id="1307761.L21SP2_3472"/>
<feature type="transmembrane region" description="Helical" evidence="8">
    <location>
        <begin position="597"/>
        <end position="620"/>
    </location>
</feature>
<reference evidence="10 11" key="1">
    <citation type="journal article" date="2015" name="Stand. Genomic Sci.">
        <title>Complete genome sequence and description of Salinispira pacifica gen. nov., sp. nov., a novel spirochaete isolated form a hypersaline microbial mat.</title>
        <authorList>
            <person name="Ben Hania W."/>
            <person name="Joseph M."/>
            <person name="Schumann P."/>
            <person name="Bunk B."/>
            <person name="Fiebig A."/>
            <person name="Sproer C."/>
            <person name="Klenk H.P."/>
            <person name="Fardeau M.L."/>
            <person name="Spring S."/>
        </authorList>
    </citation>
    <scope>NUCLEOTIDE SEQUENCE [LARGE SCALE GENOMIC DNA]</scope>
    <source>
        <strain evidence="10 11">L21-RPul-D2</strain>
    </source>
</reference>
<evidence type="ECO:0000256" key="7">
    <source>
        <dbReference type="ARBA" id="ARBA00047599"/>
    </source>
</evidence>
<accession>V5WMC5</accession>
<evidence type="ECO:0000256" key="3">
    <source>
        <dbReference type="ARBA" id="ARBA00022630"/>
    </source>
</evidence>
<evidence type="ECO:0000259" key="9">
    <source>
        <dbReference type="Pfam" id="PF07992"/>
    </source>
</evidence>
<dbReference type="PANTHER" id="PTHR43706:SF47">
    <property type="entry name" value="EXTERNAL NADH-UBIQUINONE OXIDOREDUCTASE 1, MITOCHONDRIAL-RELATED"/>
    <property type="match status" value="1"/>
</dbReference>
<proteinExistence type="inferred from homology"/>
<comment type="catalytic activity">
    <reaction evidence="7">
        <text>a quinone + NADH + H(+) = a quinol + NAD(+)</text>
        <dbReference type="Rhea" id="RHEA:46160"/>
        <dbReference type="ChEBI" id="CHEBI:15378"/>
        <dbReference type="ChEBI" id="CHEBI:24646"/>
        <dbReference type="ChEBI" id="CHEBI:57540"/>
        <dbReference type="ChEBI" id="CHEBI:57945"/>
        <dbReference type="ChEBI" id="CHEBI:132124"/>
        <dbReference type="EC" id="1.6.5.9"/>
    </reaction>
</comment>
<keyword evidence="4" id="KW-0274">FAD</keyword>
<dbReference type="eggNOG" id="COG1252">
    <property type="taxonomic scope" value="Bacteria"/>
</dbReference>
<dbReference type="OrthoDB" id="9781621at2"/>
<dbReference type="AlphaFoldDB" id="V5WMC5"/>
<dbReference type="GO" id="GO:0050136">
    <property type="term" value="F:NADH dehydrogenase (quinone) (non-electrogenic) activity"/>
    <property type="evidence" value="ECO:0007669"/>
    <property type="project" value="UniProtKB-EC"/>
</dbReference>
<dbReference type="HOGENOM" id="CLU_021377_6_0_12"/>
<evidence type="ECO:0000256" key="1">
    <source>
        <dbReference type="ARBA" id="ARBA00005272"/>
    </source>
</evidence>
<dbReference type="RefSeq" id="WP_024269694.1">
    <property type="nucleotide sequence ID" value="NC_023035.1"/>
</dbReference>
<evidence type="ECO:0000256" key="6">
    <source>
        <dbReference type="ARBA" id="ARBA00023027"/>
    </source>
</evidence>
<keyword evidence="11" id="KW-1185">Reference proteome</keyword>
<keyword evidence="8" id="KW-0472">Membrane</keyword>
<comment type="similarity">
    <text evidence="1">Belongs to the NADH dehydrogenase family.</text>
</comment>
<sequence length="703" mass="77477">MSDSTKIVVLGGGYGGVHAVKKLYKEFKKDRSVEITLIDRNPYHTLMTELHEIAGHRTEPEAVQISFKRIFGGKRVNVISDEVSSIDFEEKVVKSESFEYEYDYLVLATGGQPEFFGVPGIQENSFTLWSLEDAIRIREHVELMFREAAKEPSKEKRAKLLNFVIAGAGFTGMELAGELLELRDVLCDKYHIDKKEVRIIIVEAQDTILPILPEKPQKAAMKYLKKMGAEVHLNAAVKEGEAGKFTLSDGTVYETETFVWTCGIHGSEFTARIPLTKGKTSNDNCSIASPEGIHGMAGCHFDDEDRYVVGERGRILVTENMRSVDFTNVYLCGDMIWYVNEEKVVPQIVETAIQTGDVVAHNIIADIKGGEKKSFKPNYHGFMVSIGGKYGVAHVMGISLYGFMAMAAKHLINVHYLFELAGVNAVWGYLKEEFLTIRNKRSIIGGHASAKIPAYWALPARLWLGFVWVVEGLKKVGEGWLNFSEGTKSGWMFSQGVTQAGAAEAVAAASPEWEEGAEAAGETAGEAAAAAGDAAAEAGEAAADATAAATEWAGEATEAAAEAVNGWTINLDQTIFQWDSPIVVWFRETFMDGLFALLPYQLFQVMIVGAEVAIGLALIAGLFTWPAAVASIGLVFVFILSGMFSWAQLWFLFLAIVMMGGAGHVAGLDHWVMPWLKRRWNSTQLAQRTHLYTDEPVIRRRKK</sequence>
<name>V5WMC5_9SPIO</name>
<organism evidence="10 11">
    <name type="scientific">Salinispira pacifica</name>
    <dbReference type="NCBI Taxonomy" id="1307761"/>
    <lineage>
        <taxon>Bacteria</taxon>
        <taxon>Pseudomonadati</taxon>
        <taxon>Spirochaetota</taxon>
        <taxon>Spirochaetia</taxon>
        <taxon>Spirochaetales</taxon>
        <taxon>Spirochaetaceae</taxon>
        <taxon>Salinispira</taxon>
    </lineage>
</organism>
<feature type="domain" description="FAD/NAD(P)-binding" evidence="9">
    <location>
        <begin position="6"/>
        <end position="268"/>
    </location>
</feature>
<dbReference type="PANTHER" id="PTHR43706">
    <property type="entry name" value="NADH DEHYDROGENASE"/>
    <property type="match status" value="1"/>
</dbReference>
<dbReference type="PATRIC" id="fig|1307761.3.peg.3461"/>
<keyword evidence="8" id="KW-1133">Transmembrane helix</keyword>
<dbReference type="InterPro" id="IPR036188">
    <property type="entry name" value="FAD/NAD-bd_sf"/>
</dbReference>
<dbReference type="Pfam" id="PF07992">
    <property type="entry name" value="Pyr_redox_2"/>
    <property type="match status" value="1"/>
</dbReference>
<evidence type="ECO:0000256" key="8">
    <source>
        <dbReference type="SAM" id="Phobius"/>
    </source>
</evidence>
<evidence type="ECO:0000313" key="10">
    <source>
        <dbReference type="EMBL" id="AHC16808.1"/>
    </source>
</evidence>
<dbReference type="InterPro" id="IPR045024">
    <property type="entry name" value="NDH-2"/>
</dbReference>
<dbReference type="InterPro" id="IPR023753">
    <property type="entry name" value="FAD/NAD-binding_dom"/>
</dbReference>
<protein>
    <recommendedName>
        <fullName evidence="2">NADH:ubiquinone reductase (non-electrogenic)</fullName>
        <ecNumber evidence="2">1.6.5.9</ecNumber>
    </recommendedName>
</protein>
<gene>
    <name evidence="10" type="ORF">L21SP2_3472</name>
</gene>
<dbReference type="EC" id="1.6.5.9" evidence="2"/>
<keyword evidence="5 10" id="KW-0560">Oxidoreductase</keyword>
<dbReference type="PRINTS" id="PR00368">
    <property type="entry name" value="FADPNR"/>
</dbReference>
<dbReference type="Proteomes" id="UP000018680">
    <property type="component" value="Chromosome"/>
</dbReference>
<feature type="transmembrane region" description="Helical" evidence="8">
    <location>
        <begin position="650"/>
        <end position="672"/>
    </location>
</feature>
<keyword evidence="3" id="KW-0285">Flavoprotein</keyword>
<feature type="transmembrane region" description="Helical" evidence="8">
    <location>
        <begin position="627"/>
        <end position="644"/>
    </location>
</feature>
<evidence type="ECO:0000256" key="2">
    <source>
        <dbReference type="ARBA" id="ARBA00012637"/>
    </source>
</evidence>
<dbReference type="EMBL" id="CP006939">
    <property type="protein sequence ID" value="AHC16808.1"/>
    <property type="molecule type" value="Genomic_DNA"/>
</dbReference>
<keyword evidence="8" id="KW-0812">Transmembrane</keyword>
<evidence type="ECO:0000256" key="5">
    <source>
        <dbReference type="ARBA" id="ARBA00023002"/>
    </source>
</evidence>
<keyword evidence="6" id="KW-0520">NAD</keyword>
<evidence type="ECO:0000256" key="4">
    <source>
        <dbReference type="ARBA" id="ARBA00022827"/>
    </source>
</evidence>
<dbReference type="SUPFAM" id="SSF51905">
    <property type="entry name" value="FAD/NAD(P)-binding domain"/>
    <property type="match status" value="2"/>
</dbReference>